<dbReference type="InterPro" id="IPR037176">
    <property type="entry name" value="Osmotin/thaumatin-like_sf"/>
</dbReference>
<name>A0AAV5VGC9_9BILA</name>
<feature type="disulfide bond" evidence="1">
    <location>
        <begin position="32"/>
        <end position="254"/>
    </location>
</feature>
<evidence type="ECO:0000256" key="1">
    <source>
        <dbReference type="PIRSR" id="PIRSR002703-1"/>
    </source>
</evidence>
<feature type="disulfide bond" evidence="1">
    <location>
        <begin position="195"/>
        <end position="205"/>
    </location>
</feature>
<feature type="disulfide bond" evidence="1">
    <location>
        <begin position="150"/>
        <end position="239"/>
    </location>
</feature>
<gene>
    <name evidence="3" type="ORF">PFISCL1PPCAC_9018</name>
</gene>
<feature type="disulfide bond" evidence="1">
    <location>
        <begin position="185"/>
        <end position="194"/>
    </location>
</feature>
<feature type="signal peptide" evidence="2">
    <location>
        <begin position="1"/>
        <end position="16"/>
    </location>
</feature>
<feature type="disulfide bond" evidence="1">
    <location>
        <begin position="78"/>
        <end position="84"/>
    </location>
</feature>
<dbReference type="PANTHER" id="PTHR31013:SF12">
    <property type="entry name" value="PATHOGENESIS-RELATED PROTEIN 5-LIKE"/>
    <property type="match status" value="1"/>
</dbReference>
<accession>A0AAV5VGC9</accession>
<protein>
    <recommendedName>
        <fullName evidence="5">Thaumatin-like protein</fullName>
    </recommendedName>
</protein>
<dbReference type="InterPro" id="IPR001938">
    <property type="entry name" value="Thaumatin"/>
</dbReference>
<reference evidence="3" key="1">
    <citation type="submission" date="2023-10" db="EMBL/GenBank/DDBJ databases">
        <title>Genome assembly of Pristionchus species.</title>
        <authorList>
            <person name="Yoshida K."/>
            <person name="Sommer R.J."/>
        </authorList>
    </citation>
    <scope>NUCLEOTIDE SEQUENCE</scope>
    <source>
        <strain evidence="3">RS5133</strain>
    </source>
</reference>
<feature type="chain" id="PRO_5043394627" description="Thaumatin-like protein" evidence="2">
    <location>
        <begin position="17"/>
        <end position="254"/>
    </location>
</feature>
<dbReference type="Pfam" id="PF00314">
    <property type="entry name" value="Thaumatin"/>
    <property type="match status" value="1"/>
</dbReference>
<feature type="disulfide bond" evidence="1">
    <location>
        <begin position="89"/>
        <end position="95"/>
    </location>
</feature>
<feature type="disulfide bond" evidence="1">
    <location>
        <begin position="166"/>
        <end position="181"/>
    </location>
</feature>
<evidence type="ECO:0000313" key="3">
    <source>
        <dbReference type="EMBL" id="GMT17721.1"/>
    </source>
</evidence>
<feature type="disulfide bond" evidence="1">
    <location>
        <begin position="156"/>
        <end position="222"/>
    </location>
</feature>
<dbReference type="FunFam" id="2.60.110.10:FF:000004">
    <property type="entry name" value="THAUMATIN-LIKE PROTEIN 1"/>
    <property type="match status" value="1"/>
</dbReference>
<evidence type="ECO:0000313" key="4">
    <source>
        <dbReference type="Proteomes" id="UP001432322"/>
    </source>
</evidence>
<keyword evidence="4" id="KW-1185">Reference proteome</keyword>
<evidence type="ECO:0000256" key="2">
    <source>
        <dbReference type="SAM" id="SignalP"/>
    </source>
</evidence>
<dbReference type="CDD" id="cd09218">
    <property type="entry name" value="TLP-PA"/>
    <property type="match status" value="1"/>
</dbReference>
<keyword evidence="2" id="KW-0732">Signal</keyword>
<comment type="caution">
    <text evidence="3">The sequence shown here is derived from an EMBL/GenBank/DDBJ whole genome shotgun (WGS) entry which is preliminary data.</text>
</comment>
<dbReference type="Gene3D" id="2.60.110.10">
    <property type="entry name" value="Thaumatin"/>
    <property type="match status" value="1"/>
</dbReference>
<dbReference type="PROSITE" id="PS51367">
    <property type="entry name" value="THAUMATIN_2"/>
    <property type="match status" value="1"/>
</dbReference>
<sequence>MLYTLALLSAFALVAAADCGLDNSCIEVYNNCPFPVWPGIQGSTLVEGGGFYLPAGKNKTICVPNGWTAGRIWGRTGCDSNFNCDTGFCGNKLQCEGRGGEPPVSTAEITLNVAGGKDYYHVSMLDGYNLPVLIDVVEGTFRTNRTYSECKRAGDCFKNLTERYYCPPELRVVKNRRIVGCKSACLAYNTDQYCCRGLHSTPRTCRPSNWPRNYHAIYKDACPKAHSYAYDVLTSFFFCRGHLHPSPTYRVQFC</sequence>
<dbReference type="EMBL" id="BTSY01000003">
    <property type="protein sequence ID" value="GMT17721.1"/>
    <property type="molecule type" value="Genomic_DNA"/>
</dbReference>
<dbReference type="SMART" id="SM00205">
    <property type="entry name" value="THN"/>
    <property type="match status" value="1"/>
</dbReference>
<organism evidence="3 4">
    <name type="scientific">Pristionchus fissidentatus</name>
    <dbReference type="NCBI Taxonomy" id="1538716"/>
    <lineage>
        <taxon>Eukaryota</taxon>
        <taxon>Metazoa</taxon>
        <taxon>Ecdysozoa</taxon>
        <taxon>Nematoda</taxon>
        <taxon>Chromadorea</taxon>
        <taxon>Rhabditida</taxon>
        <taxon>Rhabditina</taxon>
        <taxon>Diplogasteromorpha</taxon>
        <taxon>Diplogasteroidea</taxon>
        <taxon>Neodiplogasteridae</taxon>
        <taxon>Pristionchus</taxon>
    </lineage>
</organism>
<proteinExistence type="predicted"/>
<dbReference type="SUPFAM" id="SSF49870">
    <property type="entry name" value="Osmotin, thaumatin-like protein"/>
    <property type="match status" value="1"/>
</dbReference>
<keyword evidence="1" id="KW-1015">Disulfide bond</keyword>
<dbReference type="Proteomes" id="UP001432322">
    <property type="component" value="Unassembled WGS sequence"/>
</dbReference>
<dbReference type="PRINTS" id="PR00347">
    <property type="entry name" value="THAUMATIN"/>
</dbReference>
<dbReference type="PIRSF" id="PIRSF002703">
    <property type="entry name" value="Thaumatin"/>
    <property type="match status" value="1"/>
</dbReference>
<evidence type="ECO:0008006" key="5">
    <source>
        <dbReference type="Google" id="ProtNLM"/>
    </source>
</evidence>
<dbReference type="PANTHER" id="PTHR31013">
    <property type="entry name" value="THAUMATIN FAMILY PROTEIN-RELATED"/>
    <property type="match status" value="1"/>
</dbReference>
<dbReference type="AlphaFoldDB" id="A0AAV5VGC9"/>